<accession>A0A1N6RMR8</accession>
<evidence type="ECO:0000256" key="5">
    <source>
        <dbReference type="ARBA" id="ARBA00038943"/>
    </source>
</evidence>
<evidence type="ECO:0000256" key="7">
    <source>
        <dbReference type="ARBA" id="ARBA00041803"/>
    </source>
</evidence>
<dbReference type="GO" id="GO:0008033">
    <property type="term" value="P:tRNA processing"/>
    <property type="evidence" value="ECO:0007669"/>
    <property type="project" value="UniProtKB-KW"/>
</dbReference>
<dbReference type="SUPFAM" id="SSF55120">
    <property type="entry name" value="Pseudouridine synthase"/>
    <property type="match status" value="1"/>
</dbReference>
<dbReference type="RefSeq" id="WP_084204983.1">
    <property type="nucleotide sequence ID" value="NZ_FTMD01000003.1"/>
</dbReference>
<keyword evidence="2" id="KW-0413">Isomerase</keyword>
<organism evidence="12 13">
    <name type="scientific">Aromatoleum tolulyticum</name>
    <dbReference type="NCBI Taxonomy" id="34027"/>
    <lineage>
        <taxon>Bacteria</taxon>
        <taxon>Pseudomonadati</taxon>
        <taxon>Pseudomonadota</taxon>
        <taxon>Betaproteobacteria</taxon>
        <taxon>Rhodocyclales</taxon>
        <taxon>Rhodocyclaceae</taxon>
        <taxon>Aromatoleum</taxon>
    </lineage>
</organism>
<dbReference type="GO" id="GO:0003723">
    <property type="term" value="F:RNA binding"/>
    <property type="evidence" value="ECO:0007669"/>
    <property type="project" value="InterPro"/>
</dbReference>
<evidence type="ECO:0000313" key="13">
    <source>
        <dbReference type="Proteomes" id="UP000186819"/>
    </source>
</evidence>
<dbReference type="InterPro" id="IPR050188">
    <property type="entry name" value="RluA_PseudoU_synthase"/>
</dbReference>
<proteinExistence type="predicted"/>
<evidence type="ECO:0000259" key="11">
    <source>
        <dbReference type="Pfam" id="PF00849"/>
    </source>
</evidence>
<evidence type="ECO:0000256" key="2">
    <source>
        <dbReference type="ARBA" id="ARBA00023235"/>
    </source>
</evidence>
<dbReference type="Pfam" id="PF00849">
    <property type="entry name" value="PseudoU_synth_2"/>
    <property type="match status" value="1"/>
</dbReference>
<reference evidence="13" key="1">
    <citation type="submission" date="2017-01" db="EMBL/GenBank/DDBJ databases">
        <authorList>
            <person name="Varghese N."/>
            <person name="Submissions S."/>
        </authorList>
    </citation>
    <scope>NUCLEOTIDE SEQUENCE [LARGE SCALE GENOMIC DNA]</scope>
    <source>
        <strain evidence="13">ATCC 51758</strain>
    </source>
</reference>
<dbReference type="AlphaFoldDB" id="A0A1N6RMR8"/>
<dbReference type="Gene3D" id="3.30.2350.10">
    <property type="entry name" value="Pseudouridine synthase"/>
    <property type="match status" value="1"/>
</dbReference>
<keyword evidence="13" id="KW-1185">Reference proteome</keyword>
<name>A0A1N6RMR8_9RHOO</name>
<dbReference type="STRING" id="34027.SAMN05421829_103301"/>
<dbReference type="InterPro" id="IPR006224">
    <property type="entry name" value="PsdUridine_synth_RluA-like_CS"/>
</dbReference>
<dbReference type="EC" id="5.4.99.26" evidence="5"/>
<sequence length="281" mass="30769">MSDAVSTTDAGAAAPADSPTAIAPQADLPAAELPAAEALPILYRDDFLVAVHKPSGLLVHRSVLDVHEERFAVQILRDQIGRHVHPVHRLDKGTSGVLLFALDRETAALVSSAFERQTVRKTYLAVVRGHPPAEGVIDHPLTRRFDDAERRPQAATDAPAQDAVTHFRRLATTELPHRVDRYPTSRYALVELDPATGRRHQIRRHLKHISHPIIGDATFGKGRHNRLFAQLFGVSRLLLACTRMQLAHPRSGEALDLSTPLAEDFARVLDALGWTDTAGAA</sequence>
<evidence type="ECO:0000256" key="4">
    <source>
        <dbReference type="ARBA" id="ARBA00037670"/>
    </source>
</evidence>
<evidence type="ECO:0000256" key="3">
    <source>
        <dbReference type="ARBA" id="ARBA00036607"/>
    </source>
</evidence>
<evidence type="ECO:0000256" key="8">
    <source>
        <dbReference type="ARBA" id="ARBA00041975"/>
    </source>
</evidence>
<evidence type="ECO:0000313" key="12">
    <source>
        <dbReference type="EMBL" id="SIQ30115.1"/>
    </source>
</evidence>
<dbReference type="PROSITE" id="PS01129">
    <property type="entry name" value="PSI_RLU"/>
    <property type="match status" value="1"/>
</dbReference>
<keyword evidence="1" id="KW-0819">tRNA processing</keyword>
<evidence type="ECO:0000256" key="9">
    <source>
        <dbReference type="ARBA" id="ARBA00043049"/>
    </source>
</evidence>
<dbReference type="InterPro" id="IPR020103">
    <property type="entry name" value="PsdUridine_synth_cat_dom_sf"/>
</dbReference>
<evidence type="ECO:0000256" key="10">
    <source>
        <dbReference type="SAM" id="MobiDB-lite"/>
    </source>
</evidence>
<feature type="region of interest" description="Disordered" evidence="10">
    <location>
        <begin position="1"/>
        <end position="21"/>
    </location>
</feature>
<dbReference type="EMBL" id="FTMD01000003">
    <property type="protein sequence ID" value="SIQ30115.1"/>
    <property type="molecule type" value="Genomic_DNA"/>
</dbReference>
<evidence type="ECO:0000256" key="6">
    <source>
        <dbReference type="ARBA" id="ARBA00040675"/>
    </source>
</evidence>
<dbReference type="InterPro" id="IPR006145">
    <property type="entry name" value="PsdUridine_synth_RsuA/RluA"/>
</dbReference>
<dbReference type="GO" id="GO:0000455">
    <property type="term" value="P:enzyme-directed rRNA pseudouridine synthesis"/>
    <property type="evidence" value="ECO:0007669"/>
    <property type="project" value="TreeGrafter"/>
</dbReference>
<feature type="domain" description="Pseudouridine synthase RsuA/RluA-like" evidence="11">
    <location>
        <begin position="48"/>
        <end position="208"/>
    </location>
</feature>
<dbReference type="GO" id="GO:0160149">
    <property type="term" value="F:tRNA pseudouridine(65) synthase activity"/>
    <property type="evidence" value="ECO:0007669"/>
    <property type="project" value="UniProtKB-EC"/>
</dbReference>
<dbReference type="PANTHER" id="PTHR21600">
    <property type="entry name" value="MITOCHONDRIAL RNA PSEUDOURIDINE SYNTHASE"/>
    <property type="match status" value="1"/>
</dbReference>
<gene>
    <name evidence="12" type="ORF">SAMN05421829_103301</name>
</gene>
<evidence type="ECO:0000256" key="1">
    <source>
        <dbReference type="ARBA" id="ARBA00022694"/>
    </source>
</evidence>
<dbReference type="Proteomes" id="UP000186819">
    <property type="component" value="Unassembled WGS sequence"/>
</dbReference>
<dbReference type="PANTHER" id="PTHR21600:SF56">
    <property type="entry name" value="TRNA PSEUDOURIDINE SYNTHASE C"/>
    <property type="match status" value="1"/>
</dbReference>
<protein>
    <recommendedName>
        <fullName evidence="6">tRNA pseudouridine synthase C</fullName>
        <ecNumber evidence="5">5.4.99.26</ecNumber>
    </recommendedName>
    <alternativeName>
        <fullName evidence="8">tRNA pseudouridine(65) synthase</fullName>
    </alternativeName>
    <alternativeName>
        <fullName evidence="9">tRNA pseudouridylate synthase C</fullName>
    </alternativeName>
    <alternativeName>
        <fullName evidence="7">tRNA-uridine isomerase C</fullName>
    </alternativeName>
</protein>
<comment type="function">
    <text evidence="4">Responsible for synthesis of pseudouridine from uracil-65 in transfer RNAs.</text>
</comment>
<comment type="catalytic activity">
    <reaction evidence="3">
        <text>uridine(65) in tRNA = pseudouridine(65) in tRNA</text>
        <dbReference type="Rhea" id="RHEA:42536"/>
        <dbReference type="Rhea" id="RHEA-COMP:10103"/>
        <dbReference type="Rhea" id="RHEA-COMP:10104"/>
        <dbReference type="ChEBI" id="CHEBI:65314"/>
        <dbReference type="ChEBI" id="CHEBI:65315"/>
        <dbReference type="EC" id="5.4.99.26"/>
    </reaction>
</comment>